<dbReference type="EC" id="5.3.1.8" evidence="4 10"/>
<evidence type="ECO:0000256" key="7">
    <source>
        <dbReference type="ARBA" id="ARBA00023235"/>
    </source>
</evidence>
<feature type="binding site" evidence="9">
    <location>
        <position position="118"/>
    </location>
    <ligand>
        <name>Zn(2+)</name>
        <dbReference type="ChEBI" id="CHEBI:29105"/>
    </ligand>
</feature>
<evidence type="ECO:0000256" key="10">
    <source>
        <dbReference type="RuleBase" id="RU000611"/>
    </source>
</evidence>
<evidence type="ECO:0000259" key="12">
    <source>
        <dbReference type="Pfam" id="PF01238"/>
    </source>
</evidence>
<comment type="cofactor">
    <cofactor evidence="9 10">
        <name>Zn(2+)</name>
        <dbReference type="ChEBI" id="CHEBI:29105"/>
    </cofactor>
    <text evidence="9 10">Binds 1 zinc ion per subunit.</text>
</comment>
<dbReference type="EMBL" id="JAJAGQ010000011">
    <property type="protein sequence ID" value="KAJ8549147.1"/>
    <property type="molecule type" value="Genomic_DNA"/>
</dbReference>
<comment type="similarity">
    <text evidence="3 11">Belongs to the mannose-6-phosphate isomerase type 1 family.</text>
</comment>
<dbReference type="Pfam" id="PF01238">
    <property type="entry name" value="PMI_typeI_C"/>
    <property type="match status" value="1"/>
</dbReference>
<comment type="caution">
    <text evidence="15">The sequence shown here is derived from an EMBL/GenBank/DDBJ whole genome shotgun (WGS) entry which is preliminary data.</text>
</comment>
<comment type="pathway">
    <text evidence="2">Nucleotide-sugar biosynthesis; GDP-alpha-D-mannose biosynthesis; alpha-D-mannose 1-phosphate from D-fructose 6-phosphate: step 1/2.</text>
</comment>
<protein>
    <recommendedName>
        <fullName evidence="4 10">Mannose-6-phosphate isomerase</fullName>
        <ecNumber evidence="4 10">5.3.1.8</ecNumber>
    </recommendedName>
</protein>
<dbReference type="PIRSF" id="PIRSF001480">
    <property type="entry name" value="Mannose-6-phosphate_isomerase"/>
    <property type="match status" value="1"/>
</dbReference>
<dbReference type="PROSITE" id="PS00965">
    <property type="entry name" value="PMI_I_1"/>
    <property type="match status" value="1"/>
</dbReference>
<feature type="binding site" evidence="9">
    <location>
        <position position="145"/>
    </location>
    <ligand>
        <name>Zn(2+)</name>
        <dbReference type="ChEBI" id="CHEBI:29105"/>
    </ligand>
</feature>
<dbReference type="InterPro" id="IPR014710">
    <property type="entry name" value="RmlC-like_jellyroll"/>
</dbReference>
<keyword evidence="6 9" id="KW-0862">Zinc</keyword>
<evidence type="ECO:0000256" key="4">
    <source>
        <dbReference type="ARBA" id="ARBA00011956"/>
    </source>
</evidence>
<dbReference type="InterPro" id="IPR046457">
    <property type="entry name" value="PMI_typeI_cat"/>
</dbReference>
<feature type="active site" evidence="8">
    <location>
        <position position="302"/>
    </location>
</feature>
<evidence type="ECO:0000256" key="2">
    <source>
        <dbReference type="ARBA" id="ARBA00004666"/>
    </source>
</evidence>
<dbReference type="Gene3D" id="2.60.120.10">
    <property type="entry name" value="Jelly Rolls"/>
    <property type="match status" value="2"/>
</dbReference>
<dbReference type="Proteomes" id="UP001152561">
    <property type="component" value="Unassembled WGS sequence"/>
</dbReference>
<feature type="domain" description="Phosphomannose isomerase type I C-terminal" evidence="12">
    <location>
        <begin position="342"/>
        <end position="385"/>
    </location>
</feature>
<sequence>MKHSRIDQIDGGATLIKLMCCVKNYDWGRIGGESTVARLYYRNTGININEDKPYAEFWMGTHESGPSYVVGERENLTLKDWIDRNPSSVLGEVVFNKWGTDFPFLFKVLSVAKALSIQAHPDKDLATSLHKEQPSVYKDDNHKPEMALAVTQFEALCGFVSLEELKVIVRTTPEIVEVIGNAKAAQVLNLNEDDGKEEVKLLLRSVFTDIMTVRKDVTTEVLAKLISRLNVDDQVRHLTDKEQLILQLEKLYPADVGVLAAYLLNYVKLKPGEALYLGSNEPHAYLDGESVECMANSDNVIRAGLTPKHRDVKILCSMLTYKQGFPEILKGTVVNPYTKRYLPPFDEFEVDRCILPQNSTTVFPSIPGPSIFLVVEGEGTMTTSSDEVVAEGDVLFASANTKITVATLSGLHLYRAGVSSRLFELHK</sequence>
<evidence type="ECO:0000313" key="16">
    <source>
        <dbReference type="Proteomes" id="UP001152561"/>
    </source>
</evidence>
<dbReference type="GO" id="GO:0008270">
    <property type="term" value="F:zinc ion binding"/>
    <property type="evidence" value="ECO:0007669"/>
    <property type="project" value="InterPro"/>
</dbReference>
<dbReference type="PRINTS" id="PR00714">
    <property type="entry name" value="MAN6PISMRASE"/>
</dbReference>
<evidence type="ECO:0000256" key="3">
    <source>
        <dbReference type="ARBA" id="ARBA00010772"/>
    </source>
</evidence>
<dbReference type="Pfam" id="PF20512">
    <property type="entry name" value="PMI_typeI_hel"/>
    <property type="match status" value="1"/>
</dbReference>
<feature type="domain" description="Phosphomannose isomerase type I catalytic" evidence="13">
    <location>
        <begin position="15"/>
        <end position="159"/>
    </location>
</feature>
<evidence type="ECO:0000256" key="8">
    <source>
        <dbReference type="PIRSR" id="PIRSR001480-1"/>
    </source>
</evidence>
<accession>A0A9Q1M275</accession>
<comment type="catalytic activity">
    <reaction evidence="1 10">
        <text>D-mannose 6-phosphate = D-fructose 6-phosphate</text>
        <dbReference type="Rhea" id="RHEA:12356"/>
        <dbReference type="ChEBI" id="CHEBI:58735"/>
        <dbReference type="ChEBI" id="CHEBI:61527"/>
        <dbReference type="EC" id="5.3.1.8"/>
    </reaction>
</comment>
<dbReference type="PANTHER" id="PTHR10309">
    <property type="entry name" value="MANNOSE-6-PHOSPHATE ISOMERASE"/>
    <property type="match status" value="1"/>
</dbReference>
<dbReference type="OrthoDB" id="6605218at2759"/>
<dbReference type="InterPro" id="IPR018050">
    <property type="entry name" value="Pmannose_isomerase-type1_CS"/>
</dbReference>
<dbReference type="SUPFAM" id="SSF51182">
    <property type="entry name" value="RmlC-like cupins"/>
    <property type="match status" value="1"/>
</dbReference>
<dbReference type="InterPro" id="IPR001250">
    <property type="entry name" value="Man6P_Isoase-1"/>
</dbReference>
<keyword evidence="5 9" id="KW-0479">Metal-binding</keyword>
<evidence type="ECO:0000256" key="11">
    <source>
        <dbReference type="RuleBase" id="RU004189"/>
    </source>
</evidence>
<dbReference type="PANTHER" id="PTHR10309:SF8">
    <property type="entry name" value="MANNOSE-6-PHOSPHATE ISOMERASE"/>
    <property type="match status" value="1"/>
</dbReference>
<feature type="domain" description="Phosphomannose isomerase type I helical insertion" evidence="14">
    <location>
        <begin position="179"/>
        <end position="264"/>
    </location>
</feature>
<dbReference type="InterPro" id="IPR011051">
    <property type="entry name" value="RmlC_Cupin_sf"/>
</dbReference>
<proteinExistence type="inferred from homology"/>
<dbReference type="Pfam" id="PF20511">
    <property type="entry name" value="PMI_typeI_cat"/>
    <property type="match status" value="1"/>
</dbReference>
<dbReference type="GO" id="GO:0009298">
    <property type="term" value="P:GDP-mannose biosynthetic process"/>
    <property type="evidence" value="ECO:0007669"/>
    <property type="project" value="InterPro"/>
</dbReference>
<evidence type="ECO:0000259" key="13">
    <source>
        <dbReference type="Pfam" id="PF20511"/>
    </source>
</evidence>
<evidence type="ECO:0000256" key="9">
    <source>
        <dbReference type="PIRSR" id="PIRSR001480-2"/>
    </source>
</evidence>
<dbReference type="GO" id="GO:0005829">
    <property type="term" value="C:cytosol"/>
    <property type="evidence" value="ECO:0007669"/>
    <property type="project" value="TreeGrafter"/>
</dbReference>
<keyword evidence="16" id="KW-1185">Reference proteome</keyword>
<evidence type="ECO:0000256" key="6">
    <source>
        <dbReference type="ARBA" id="ARBA00022833"/>
    </source>
</evidence>
<dbReference type="Gene3D" id="1.10.441.10">
    <property type="entry name" value="Phosphomannose Isomerase, domain 2"/>
    <property type="match status" value="1"/>
</dbReference>
<dbReference type="InterPro" id="IPR016305">
    <property type="entry name" value="Mannose-6-P_Isomerase"/>
</dbReference>
<dbReference type="FunFam" id="2.60.120.10:FF:000044">
    <property type="entry name" value="Mannose-6-phosphate isomerase"/>
    <property type="match status" value="1"/>
</dbReference>
<reference evidence="16" key="1">
    <citation type="journal article" date="2023" name="Proc. Natl. Acad. Sci. U.S.A.">
        <title>Genomic and structural basis for evolution of tropane alkaloid biosynthesis.</title>
        <authorList>
            <person name="Wanga Y.-J."/>
            <person name="Taina T."/>
            <person name="Yua J.-Y."/>
            <person name="Lia J."/>
            <person name="Xua B."/>
            <person name="Chenc J."/>
            <person name="D'Auriad J.C."/>
            <person name="Huanga J.-P."/>
            <person name="Huanga S.-X."/>
        </authorList>
    </citation>
    <scope>NUCLEOTIDE SEQUENCE [LARGE SCALE GENOMIC DNA]</scope>
    <source>
        <strain evidence="16">cv. KIB-2019</strain>
    </source>
</reference>
<dbReference type="InterPro" id="IPR046458">
    <property type="entry name" value="PMI_typeI_hel"/>
</dbReference>
<dbReference type="PROSITE" id="PS00966">
    <property type="entry name" value="PMI_I_2"/>
    <property type="match status" value="1"/>
</dbReference>
<dbReference type="CDD" id="cd07011">
    <property type="entry name" value="cupin_PMI_type_I_N"/>
    <property type="match status" value="1"/>
</dbReference>
<dbReference type="InterPro" id="IPR046456">
    <property type="entry name" value="PMI_typeI_C"/>
</dbReference>
<dbReference type="AlphaFoldDB" id="A0A9Q1M275"/>
<gene>
    <name evidence="15" type="ORF">K7X08_032854</name>
</gene>
<evidence type="ECO:0000256" key="5">
    <source>
        <dbReference type="ARBA" id="ARBA00022723"/>
    </source>
</evidence>
<name>A0A9Q1M275_9SOLA</name>
<evidence type="ECO:0000259" key="14">
    <source>
        <dbReference type="Pfam" id="PF20512"/>
    </source>
</evidence>
<keyword evidence="7 10" id="KW-0413">Isomerase</keyword>
<dbReference type="NCBIfam" id="TIGR00218">
    <property type="entry name" value="manA"/>
    <property type="match status" value="1"/>
</dbReference>
<evidence type="ECO:0000313" key="15">
    <source>
        <dbReference type="EMBL" id="KAJ8549147.1"/>
    </source>
</evidence>
<evidence type="ECO:0000256" key="1">
    <source>
        <dbReference type="ARBA" id="ARBA00000757"/>
    </source>
</evidence>
<dbReference type="GO" id="GO:0004476">
    <property type="term" value="F:mannose-6-phosphate isomerase activity"/>
    <property type="evidence" value="ECO:0007669"/>
    <property type="project" value="UniProtKB-EC"/>
</dbReference>
<organism evidence="15 16">
    <name type="scientific">Anisodus acutangulus</name>
    <dbReference type="NCBI Taxonomy" id="402998"/>
    <lineage>
        <taxon>Eukaryota</taxon>
        <taxon>Viridiplantae</taxon>
        <taxon>Streptophyta</taxon>
        <taxon>Embryophyta</taxon>
        <taxon>Tracheophyta</taxon>
        <taxon>Spermatophyta</taxon>
        <taxon>Magnoliopsida</taxon>
        <taxon>eudicotyledons</taxon>
        <taxon>Gunneridae</taxon>
        <taxon>Pentapetalae</taxon>
        <taxon>asterids</taxon>
        <taxon>lamiids</taxon>
        <taxon>Solanales</taxon>
        <taxon>Solanaceae</taxon>
        <taxon>Solanoideae</taxon>
        <taxon>Hyoscyameae</taxon>
        <taxon>Anisodus</taxon>
    </lineage>
</organism>
<feature type="binding site" evidence="9">
    <location>
        <position position="120"/>
    </location>
    <ligand>
        <name>Zn(2+)</name>
        <dbReference type="ChEBI" id="CHEBI:29105"/>
    </ligand>
</feature>
<dbReference type="GO" id="GO:0005975">
    <property type="term" value="P:carbohydrate metabolic process"/>
    <property type="evidence" value="ECO:0007669"/>
    <property type="project" value="InterPro"/>
</dbReference>
<feature type="binding site" evidence="9">
    <location>
        <position position="283"/>
    </location>
    <ligand>
        <name>Zn(2+)</name>
        <dbReference type="ChEBI" id="CHEBI:29105"/>
    </ligand>
</feature>